<dbReference type="Gene3D" id="3.30.1520.10">
    <property type="entry name" value="Phox-like domain"/>
    <property type="match status" value="1"/>
</dbReference>
<evidence type="ECO:0000259" key="5">
    <source>
        <dbReference type="PROSITE" id="PS50195"/>
    </source>
</evidence>
<dbReference type="GO" id="GO:0005770">
    <property type="term" value="C:late endosome"/>
    <property type="evidence" value="ECO:0007669"/>
    <property type="project" value="TreeGrafter"/>
</dbReference>
<feature type="compositionally biased region" description="Polar residues" evidence="4">
    <location>
        <begin position="266"/>
        <end position="275"/>
    </location>
</feature>
<gene>
    <name evidence="7" type="primary">SNX16_0</name>
    <name evidence="6" type="synonym">SNX16_1</name>
    <name evidence="6" type="ORF">FJT64_000808</name>
    <name evidence="7" type="ORF">FJT64_015443</name>
</gene>
<evidence type="ECO:0000313" key="8">
    <source>
        <dbReference type="Proteomes" id="UP000440578"/>
    </source>
</evidence>
<dbReference type="EMBL" id="VIIS01001731">
    <property type="protein sequence ID" value="KAF0293684.1"/>
    <property type="molecule type" value="Genomic_DNA"/>
</dbReference>
<comment type="subcellular location">
    <subcellularLocation>
        <location evidence="1">Cytoplasm</location>
    </subcellularLocation>
</comment>
<feature type="region of interest" description="Disordered" evidence="4">
    <location>
        <begin position="1"/>
        <end position="27"/>
    </location>
</feature>
<dbReference type="Pfam" id="PF00787">
    <property type="entry name" value="PX"/>
    <property type="match status" value="1"/>
</dbReference>
<dbReference type="GO" id="GO:0035091">
    <property type="term" value="F:phosphatidylinositol binding"/>
    <property type="evidence" value="ECO:0007669"/>
    <property type="project" value="InterPro"/>
</dbReference>
<reference evidence="7 8" key="1">
    <citation type="submission" date="2019-07" db="EMBL/GenBank/DDBJ databases">
        <title>Draft genome assembly of a fouling barnacle, Amphibalanus amphitrite (Darwin, 1854): The first reference genome for Thecostraca.</title>
        <authorList>
            <person name="Kim W."/>
        </authorList>
    </citation>
    <scope>NUCLEOTIDE SEQUENCE [LARGE SCALE GENOMIC DNA]</scope>
    <source>
        <strain evidence="7">SNU_AA5</strain>
        <tissue evidence="7">Soma without cirri and trophi</tissue>
    </source>
</reference>
<comment type="caution">
    <text evidence="7">The sequence shown here is derived from an EMBL/GenBank/DDBJ whole genome shotgun (WGS) entry which is preliminary data.</text>
</comment>
<dbReference type="Proteomes" id="UP000440578">
    <property type="component" value="Unassembled WGS sequence"/>
</dbReference>
<evidence type="ECO:0000313" key="6">
    <source>
        <dbReference type="EMBL" id="KAF0293684.1"/>
    </source>
</evidence>
<organism evidence="7 8">
    <name type="scientific">Amphibalanus amphitrite</name>
    <name type="common">Striped barnacle</name>
    <name type="synonym">Balanus amphitrite</name>
    <dbReference type="NCBI Taxonomy" id="1232801"/>
    <lineage>
        <taxon>Eukaryota</taxon>
        <taxon>Metazoa</taxon>
        <taxon>Ecdysozoa</taxon>
        <taxon>Arthropoda</taxon>
        <taxon>Crustacea</taxon>
        <taxon>Multicrustacea</taxon>
        <taxon>Cirripedia</taxon>
        <taxon>Thoracica</taxon>
        <taxon>Thoracicalcarea</taxon>
        <taxon>Balanomorpha</taxon>
        <taxon>Balanoidea</taxon>
        <taxon>Balanidae</taxon>
        <taxon>Amphibalaninae</taxon>
        <taxon>Amphibalanus</taxon>
    </lineage>
</organism>
<dbReference type="InterPro" id="IPR001683">
    <property type="entry name" value="PX_dom"/>
</dbReference>
<accession>A0A6A4XDF8</accession>
<evidence type="ECO:0000256" key="4">
    <source>
        <dbReference type="SAM" id="MobiDB-lite"/>
    </source>
</evidence>
<feature type="region of interest" description="Disordered" evidence="4">
    <location>
        <begin position="246"/>
        <end position="297"/>
    </location>
</feature>
<dbReference type="OrthoDB" id="76516at2759"/>
<dbReference type="GO" id="GO:0045022">
    <property type="term" value="P:early endosome to late endosome transport"/>
    <property type="evidence" value="ECO:0007669"/>
    <property type="project" value="TreeGrafter"/>
</dbReference>
<feature type="coiled-coil region" evidence="3">
    <location>
        <begin position="214"/>
        <end position="241"/>
    </location>
</feature>
<sequence length="297" mass="33375">MCADREDVGTEELDGAEDGHLPPLERRVPVRGTLPQYDTLSASSLHMTTTDTDSMLSGGFNRGPFFASPGKALHGEFVFPIQGYEVMEARSKFTIFKMKVQHVASQQQWFVFRRYTDFARLNKKLRLSFPGLRLALPPKRWFGDNFDPCFLEDRMLGLQAFVTNITSHPDISRHEAVRQFFCLDEPPDPRDSLEESRLLCESLEETAGSQELLLKQRDLEIARLRAQLAMVRQQYDVLVARLRSGRRPGSAGSARRRLGPLLGVDGTQSASQTDLPGSDSDGREPPLAPLPPSCERQ</sequence>
<dbReference type="AlphaFoldDB" id="A0A6A4XDF8"/>
<dbReference type="EMBL" id="VIIS01000051">
    <property type="protein sequence ID" value="KAF0314064.1"/>
    <property type="molecule type" value="Genomic_DNA"/>
</dbReference>
<proteinExistence type="predicted"/>
<feature type="compositionally biased region" description="Basic and acidic residues" evidence="4">
    <location>
        <begin position="17"/>
        <end position="27"/>
    </location>
</feature>
<dbReference type="InterPro" id="IPR036871">
    <property type="entry name" value="PX_dom_sf"/>
</dbReference>
<dbReference type="PANTHER" id="PTHR22999">
    <property type="entry name" value="PX SERINE/THREONINE KINASE PXK"/>
    <property type="match status" value="1"/>
</dbReference>
<evidence type="ECO:0000256" key="2">
    <source>
        <dbReference type="ARBA" id="ARBA00022490"/>
    </source>
</evidence>
<feature type="domain" description="PX" evidence="5">
    <location>
        <begin position="74"/>
        <end position="188"/>
    </location>
</feature>
<dbReference type="GO" id="GO:0008333">
    <property type="term" value="P:endosome to lysosome transport"/>
    <property type="evidence" value="ECO:0007669"/>
    <property type="project" value="TreeGrafter"/>
</dbReference>
<dbReference type="SMART" id="SM00312">
    <property type="entry name" value="PX"/>
    <property type="match status" value="1"/>
</dbReference>
<dbReference type="GO" id="GO:0006622">
    <property type="term" value="P:protein targeting to lysosome"/>
    <property type="evidence" value="ECO:0007669"/>
    <property type="project" value="TreeGrafter"/>
</dbReference>
<evidence type="ECO:0000256" key="3">
    <source>
        <dbReference type="SAM" id="Coils"/>
    </source>
</evidence>
<dbReference type="PANTHER" id="PTHR22999:SF23">
    <property type="entry name" value="SORTING NEXIN-16"/>
    <property type="match status" value="1"/>
</dbReference>
<name>A0A6A4XDF8_AMPAM</name>
<keyword evidence="8" id="KW-1185">Reference proteome</keyword>
<dbReference type="InterPro" id="IPR051837">
    <property type="entry name" value="SortingNexin/PXDomain-PKLike"/>
</dbReference>
<evidence type="ECO:0000256" key="1">
    <source>
        <dbReference type="ARBA" id="ARBA00004496"/>
    </source>
</evidence>
<protein>
    <submittedName>
        <fullName evidence="7">Sorting nexin-16</fullName>
    </submittedName>
</protein>
<feature type="compositionally biased region" description="Pro residues" evidence="4">
    <location>
        <begin position="286"/>
        <end position="297"/>
    </location>
</feature>
<keyword evidence="3" id="KW-0175">Coiled coil</keyword>
<evidence type="ECO:0000313" key="7">
    <source>
        <dbReference type="EMBL" id="KAF0314064.1"/>
    </source>
</evidence>
<dbReference type="GO" id="GO:0005769">
    <property type="term" value="C:early endosome"/>
    <property type="evidence" value="ECO:0007669"/>
    <property type="project" value="TreeGrafter"/>
</dbReference>
<dbReference type="PROSITE" id="PS50195">
    <property type="entry name" value="PX"/>
    <property type="match status" value="1"/>
</dbReference>
<keyword evidence="2" id="KW-0963">Cytoplasm</keyword>
<dbReference type="SUPFAM" id="SSF64268">
    <property type="entry name" value="PX domain"/>
    <property type="match status" value="1"/>
</dbReference>